<protein>
    <submittedName>
        <fullName evidence="2">Uncharacterized protein</fullName>
    </submittedName>
</protein>
<dbReference type="Proteomes" id="UP001189429">
    <property type="component" value="Unassembled WGS sequence"/>
</dbReference>
<proteinExistence type="predicted"/>
<comment type="caution">
    <text evidence="2">The sequence shown here is derived from an EMBL/GenBank/DDBJ whole genome shotgun (WGS) entry which is preliminary data.</text>
</comment>
<accession>A0ABN9R6K8</accession>
<dbReference type="EMBL" id="CAUYUJ010005536">
    <property type="protein sequence ID" value="CAK0814033.1"/>
    <property type="molecule type" value="Genomic_DNA"/>
</dbReference>
<feature type="non-terminal residue" evidence="2">
    <location>
        <position position="1"/>
    </location>
</feature>
<reference evidence="2" key="1">
    <citation type="submission" date="2023-10" db="EMBL/GenBank/DDBJ databases">
        <authorList>
            <person name="Chen Y."/>
            <person name="Shah S."/>
            <person name="Dougan E. K."/>
            <person name="Thang M."/>
            <person name="Chan C."/>
        </authorList>
    </citation>
    <scope>NUCLEOTIDE SEQUENCE [LARGE SCALE GENOMIC DNA]</scope>
</reference>
<sequence>EGGRVRRRRRRRGGGFCPERRAARAGHAAPVFARGAGGRQRLAAILAEGVRAPRGARRRGRAASRPSTIPTMIIPDPWVLVQTASAVHDAQYD</sequence>
<evidence type="ECO:0000313" key="2">
    <source>
        <dbReference type="EMBL" id="CAK0814033.1"/>
    </source>
</evidence>
<evidence type="ECO:0000313" key="3">
    <source>
        <dbReference type="Proteomes" id="UP001189429"/>
    </source>
</evidence>
<organism evidence="2 3">
    <name type="scientific">Prorocentrum cordatum</name>
    <dbReference type="NCBI Taxonomy" id="2364126"/>
    <lineage>
        <taxon>Eukaryota</taxon>
        <taxon>Sar</taxon>
        <taxon>Alveolata</taxon>
        <taxon>Dinophyceae</taxon>
        <taxon>Prorocentrales</taxon>
        <taxon>Prorocentraceae</taxon>
        <taxon>Prorocentrum</taxon>
    </lineage>
</organism>
<gene>
    <name evidence="2" type="ORF">PCOR1329_LOCUS17738</name>
</gene>
<evidence type="ECO:0000256" key="1">
    <source>
        <dbReference type="SAM" id="MobiDB-lite"/>
    </source>
</evidence>
<name>A0ABN9R6K8_9DINO</name>
<feature type="region of interest" description="Disordered" evidence="1">
    <location>
        <begin position="1"/>
        <end position="26"/>
    </location>
</feature>
<feature type="compositionally biased region" description="Basic residues" evidence="1">
    <location>
        <begin position="1"/>
        <end position="13"/>
    </location>
</feature>
<keyword evidence="3" id="KW-1185">Reference proteome</keyword>